<evidence type="ECO:0000313" key="4">
    <source>
        <dbReference type="Proteomes" id="UP000799118"/>
    </source>
</evidence>
<protein>
    <submittedName>
        <fullName evidence="3">Uncharacterized protein</fullName>
    </submittedName>
</protein>
<proteinExistence type="predicted"/>
<feature type="transmembrane region" description="Helical" evidence="2">
    <location>
        <begin position="198"/>
        <end position="218"/>
    </location>
</feature>
<feature type="transmembrane region" description="Helical" evidence="2">
    <location>
        <begin position="230"/>
        <end position="252"/>
    </location>
</feature>
<feature type="compositionally biased region" description="Polar residues" evidence="1">
    <location>
        <begin position="733"/>
        <end position="742"/>
    </location>
</feature>
<keyword evidence="2" id="KW-0472">Membrane</keyword>
<feature type="transmembrane region" description="Helical" evidence="2">
    <location>
        <begin position="32"/>
        <end position="50"/>
    </location>
</feature>
<sequence>MSASATEALVPRASATLELTSDVALEEILADIPFFCVGLVAFAFFAFMLVMKRVTLLSIYLYSTALFSFGAAVLDLAQILARGPAEIDLNTGITQGITALINTREVGLSIAVGFRFLFFWAFVAERPRGEPPPTTNLNDPKNYTYYATDSHSARWERWGYLGYVLKWLILTATLSIPILQIIWRIAVRHYGTLYMVESTIEILVSALLILKVFLNIFLSPDSPWWKPFRYYGAPLITLLINLALGIGELVYFRFSEIALGRFLQALEVYTLIIFLLIVSFYKIPVRPSRPRSSIDTPYMGDEKAGDLQLPTVVSPVGMPSENRLSTVSRVSSWIFAPRGQSRAPYQQRSEDVELALGPAEPQTTQLTQTQAIAAEPSRQLTQDLGQQSILVPSSPKPELAVPNLLNSRASPPLLRANTSSLLLPDKMETSPEMTSRPSTGVSLFYYGMDRDSRMSFPNPPFMANDVGSFKSSGTESPVYGLDGIVNQRRLSTGSLLRPPPRGTSVSSFDELIQQQAELDRSIAALRLFSPPTTFEDIQTENKPVDLAPPATTSSSNNRTVSTVTSSSARSEFSLSIFPDPPELEPRTSYRASYATVRGKRQSRWDVPTSFDNGSLDVPSLPGTPTRPVPGRYVGSNATQYDVTSFIGDLTKPSSVSSMRPLEATSPFQSPLRLPSSSGPGLADIESESEVESPKKLDTPAIPTFREDQLAPEDAAPPHDSPSYPQLRPFFLGNVTSPTTSSPLAGGARGSSIAPLGPRKPARGRLALPSNPRLVISEPRRSSLDGIQAPGAFERPRPPPSFTPSDNV</sequence>
<feature type="region of interest" description="Disordered" evidence="1">
    <location>
        <begin position="651"/>
        <end position="807"/>
    </location>
</feature>
<feature type="compositionally biased region" description="Low complexity" evidence="1">
    <location>
        <begin position="550"/>
        <end position="564"/>
    </location>
</feature>
<keyword evidence="2" id="KW-1133">Transmembrane helix</keyword>
<dbReference type="EMBL" id="ML769384">
    <property type="protein sequence ID" value="KAE9410956.1"/>
    <property type="molecule type" value="Genomic_DNA"/>
</dbReference>
<feature type="compositionally biased region" description="Low complexity" evidence="1">
    <location>
        <begin position="669"/>
        <end position="681"/>
    </location>
</feature>
<feature type="region of interest" description="Disordered" evidence="1">
    <location>
        <begin position="543"/>
        <end position="564"/>
    </location>
</feature>
<gene>
    <name evidence="3" type="ORF">BT96DRAFT_912349</name>
</gene>
<evidence type="ECO:0000256" key="1">
    <source>
        <dbReference type="SAM" id="MobiDB-lite"/>
    </source>
</evidence>
<reference evidence="3" key="1">
    <citation type="journal article" date="2019" name="Environ. Microbiol.">
        <title>Fungal ecological strategies reflected in gene transcription - a case study of two litter decomposers.</title>
        <authorList>
            <person name="Barbi F."/>
            <person name="Kohler A."/>
            <person name="Barry K."/>
            <person name="Baskaran P."/>
            <person name="Daum C."/>
            <person name="Fauchery L."/>
            <person name="Ihrmark K."/>
            <person name="Kuo A."/>
            <person name="LaButti K."/>
            <person name="Lipzen A."/>
            <person name="Morin E."/>
            <person name="Grigoriev I.V."/>
            <person name="Henrissat B."/>
            <person name="Lindahl B."/>
            <person name="Martin F."/>
        </authorList>
    </citation>
    <scope>NUCLEOTIDE SEQUENCE</scope>
    <source>
        <strain evidence="3">JB14</strain>
    </source>
</reference>
<dbReference type="OrthoDB" id="2564696at2759"/>
<keyword evidence="2" id="KW-0812">Transmembrane</keyword>
<feature type="transmembrane region" description="Helical" evidence="2">
    <location>
        <begin position="164"/>
        <end position="186"/>
    </location>
</feature>
<feature type="transmembrane region" description="Helical" evidence="2">
    <location>
        <begin position="59"/>
        <end position="81"/>
    </location>
</feature>
<dbReference type="AlphaFoldDB" id="A0A6A4IKB6"/>
<organism evidence="3 4">
    <name type="scientific">Gymnopus androsaceus JB14</name>
    <dbReference type="NCBI Taxonomy" id="1447944"/>
    <lineage>
        <taxon>Eukaryota</taxon>
        <taxon>Fungi</taxon>
        <taxon>Dikarya</taxon>
        <taxon>Basidiomycota</taxon>
        <taxon>Agaricomycotina</taxon>
        <taxon>Agaricomycetes</taxon>
        <taxon>Agaricomycetidae</taxon>
        <taxon>Agaricales</taxon>
        <taxon>Marasmiineae</taxon>
        <taxon>Omphalotaceae</taxon>
        <taxon>Gymnopus</taxon>
    </lineage>
</organism>
<evidence type="ECO:0000256" key="2">
    <source>
        <dbReference type="SAM" id="Phobius"/>
    </source>
</evidence>
<dbReference type="Proteomes" id="UP000799118">
    <property type="component" value="Unassembled WGS sequence"/>
</dbReference>
<accession>A0A6A4IKB6</accession>
<feature type="transmembrane region" description="Helical" evidence="2">
    <location>
        <begin position="258"/>
        <end position="281"/>
    </location>
</feature>
<evidence type="ECO:0000313" key="3">
    <source>
        <dbReference type="EMBL" id="KAE9410956.1"/>
    </source>
</evidence>
<keyword evidence="4" id="KW-1185">Reference proteome</keyword>
<name>A0A6A4IKB6_9AGAR</name>